<comment type="caution">
    <text evidence="7">The sequence shown here is derived from an EMBL/GenBank/DDBJ whole genome shotgun (WGS) entry which is preliminary data.</text>
</comment>
<dbReference type="InterPro" id="IPR041710">
    <property type="entry name" value="HPS/KGPDC"/>
</dbReference>
<comment type="catalytic activity">
    <reaction evidence="1">
        <text>D-ribulose 5-phosphate + formaldehyde = D-arabino-hex-3-ulose 6-phosphate</text>
        <dbReference type="Rhea" id="RHEA:25201"/>
        <dbReference type="ChEBI" id="CHEBI:16842"/>
        <dbReference type="ChEBI" id="CHEBI:58121"/>
        <dbReference type="ChEBI" id="CHEBI:58542"/>
        <dbReference type="EC" id="4.1.2.43"/>
    </reaction>
</comment>
<dbReference type="InterPro" id="IPR011060">
    <property type="entry name" value="RibuloseP-bd_barrel"/>
</dbReference>
<comment type="similarity">
    <text evidence="2">Belongs to the HPS/KGPDC family. HPS subfamily.</text>
</comment>
<keyword evidence="8" id="KW-1185">Reference proteome</keyword>
<dbReference type="GO" id="GO:0006207">
    <property type="term" value="P:'de novo' pyrimidine nucleobase biosynthetic process"/>
    <property type="evidence" value="ECO:0007669"/>
    <property type="project" value="InterPro"/>
</dbReference>
<evidence type="ECO:0000256" key="1">
    <source>
        <dbReference type="ARBA" id="ARBA00000718"/>
    </source>
</evidence>
<dbReference type="GO" id="GO:0033982">
    <property type="term" value="F:3-dehydro-L-gulonate-6-phosphate decarboxylase activity"/>
    <property type="evidence" value="ECO:0007669"/>
    <property type="project" value="TreeGrafter"/>
</dbReference>
<keyword evidence="4" id="KW-0456">Lyase</keyword>
<dbReference type="SMART" id="SM00934">
    <property type="entry name" value="OMPdecase"/>
    <property type="match status" value="1"/>
</dbReference>
<evidence type="ECO:0000313" key="8">
    <source>
        <dbReference type="Proteomes" id="UP000185744"/>
    </source>
</evidence>
<evidence type="ECO:0000256" key="3">
    <source>
        <dbReference type="ARBA" id="ARBA00012890"/>
    </source>
</evidence>
<dbReference type="Pfam" id="PF00215">
    <property type="entry name" value="OMPdecase"/>
    <property type="match status" value="1"/>
</dbReference>
<feature type="domain" description="Orotidine 5'-phosphate decarboxylase" evidence="6">
    <location>
        <begin position="3"/>
        <end position="203"/>
    </location>
</feature>
<reference evidence="7" key="1">
    <citation type="submission" date="2016-12" db="EMBL/GenBank/DDBJ databases">
        <title>Discovery of methanogenic haloarchaea.</title>
        <authorList>
            <person name="Sorokin D.Y."/>
            <person name="Makarova K.S."/>
            <person name="Abbas B."/>
            <person name="Ferrer M."/>
            <person name="Golyshin P.N."/>
        </authorList>
    </citation>
    <scope>NUCLEOTIDE SEQUENCE [LARGE SCALE GENOMIC DNA]</scope>
    <source>
        <strain evidence="7">HMET1</strain>
    </source>
</reference>
<dbReference type="InterPro" id="IPR001754">
    <property type="entry name" value="OMPdeCOase_dom"/>
</dbReference>
<dbReference type="STRING" id="1903181.BTN85_1054"/>
<gene>
    <name evidence="7" type="ORF">BTN85_1054</name>
</gene>
<dbReference type="PANTHER" id="PTHR35039">
    <property type="entry name" value="3-KETO-L-GULONATE-6-PHOSPHATE DECARBOXYLASE SGBH-RELATED"/>
    <property type="match status" value="1"/>
</dbReference>
<sequence>MKKLQIALDLLNFDRAVEICEEAVEGGVDWIEIGTPLIKSEGRKSIKEINSRFDKTIVADMKTMDTGSLEVEIATKSGADVVAILGAASDSTIKEAVRSGNEFNCKIMADLIGVRDYLERARELEDLGVDFILVHTGIDEQMAGSDPLDKLKEVESSVDLPIAVAGGIDKSKSIKAVKSGAEIIVVGGSITRSKDVMDSTKKIKKAIENASQLKGKPTKQRTRDIVEEISTANLSDAQHRKGVMKGLKRVSGSESEIFGRALTVRTISGDWAKPLEALERSEEGDILVVDAGGDEYAAWGELASNSAKIKGIKALIIDGAVRDIDEIRELDFSIWARSINPEAGKPKGYGEIGNKIQCGGVNVKTGDFILADEDGVVVVDKKDKEEMLQRAKMVKENEDRIREEIKQGKTLSEVLSLKEWEKER</sequence>
<dbReference type="SUPFAM" id="SSF51366">
    <property type="entry name" value="Ribulose-phoshate binding barrel"/>
    <property type="match status" value="1"/>
</dbReference>
<evidence type="ECO:0000313" key="7">
    <source>
        <dbReference type="EMBL" id="OKY78557.1"/>
    </source>
</evidence>
<dbReference type="EMBL" id="MSDW01000001">
    <property type="protein sequence ID" value="OKY78557.1"/>
    <property type="molecule type" value="Genomic_DNA"/>
</dbReference>
<evidence type="ECO:0000259" key="6">
    <source>
        <dbReference type="SMART" id="SM00934"/>
    </source>
</evidence>
<dbReference type="GO" id="GO:0043801">
    <property type="term" value="F:hexulose-6-phosphate synthase activity"/>
    <property type="evidence" value="ECO:0007669"/>
    <property type="project" value="UniProtKB-EC"/>
</dbReference>
<dbReference type="Proteomes" id="UP000185744">
    <property type="component" value="Unassembled WGS sequence"/>
</dbReference>
<dbReference type="InParanoid" id="A0A1Q6DW34"/>
<dbReference type="GO" id="GO:0019854">
    <property type="term" value="P:L-ascorbic acid catabolic process"/>
    <property type="evidence" value="ECO:0007669"/>
    <property type="project" value="TreeGrafter"/>
</dbReference>
<dbReference type="Gene3D" id="3.50.30.40">
    <property type="entry name" value="Ribonuclease E inhibitor RraA/RraA-like"/>
    <property type="match status" value="1"/>
</dbReference>
<dbReference type="EC" id="4.1.2.43" evidence="3"/>
<dbReference type="InterPro" id="IPR017553">
    <property type="entry name" value="3-hexulose-6-phosphate_synth"/>
</dbReference>
<dbReference type="InterPro" id="IPR017120">
    <property type="entry name" value="Bifunct_HPS/DMK_prd"/>
</dbReference>
<dbReference type="Gene3D" id="3.20.20.70">
    <property type="entry name" value="Aldolase class I"/>
    <property type="match status" value="1"/>
</dbReference>
<dbReference type="SUPFAM" id="SSF89562">
    <property type="entry name" value="RraA-like"/>
    <property type="match status" value="1"/>
</dbReference>
<evidence type="ECO:0000256" key="2">
    <source>
        <dbReference type="ARBA" id="ARBA00006350"/>
    </source>
</evidence>
<dbReference type="PANTHER" id="PTHR35039:SF3">
    <property type="entry name" value="3-KETO-L-GULONATE-6-PHOSPHATE DECARBOXYLASE SGBH-RELATED"/>
    <property type="match status" value="1"/>
</dbReference>
<dbReference type="NCBIfam" id="TIGR03128">
    <property type="entry name" value="RuMP_HxlA"/>
    <property type="match status" value="1"/>
</dbReference>
<keyword evidence="5" id="KW-0119">Carbohydrate metabolism</keyword>
<dbReference type="PIRSF" id="PIRSF037137">
    <property type="entry name" value="HPS_DMK_prd"/>
    <property type="match status" value="1"/>
</dbReference>
<name>A0A1Q6DW34_METT1</name>
<dbReference type="CDD" id="cd04726">
    <property type="entry name" value="KGPDC_HPS"/>
    <property type="match status" value="1"/>
</dbReference>
<dbReference type="Pfam" id="PF03737">
    <property type="entry name" value="RraA-like"/>
    <property type="match status" value="1"/>
</dbReference>
<dbReference type="CDD" id="cd16841">
    <property type="entry name" value="RraA_family"/>
    <property type="match status" value="1"/>
</dbReference>
<dbReference type="InterPro" id="IPR013785">
    <property type="entry name" value="Aldolase_TIM"/>
</dbReference>
<accession>A0A1Q6DW34</accession>
<organism evidence="7 8">
    <name type="scientific">Methanohalarchaeum thermophilum</name>
    <dbReference type="NCBI Taxonomy" id="1903181"/>
    <lineage>
        <taxon>Archaea</taxon>
        <taxon>Methanobacteriati</taxon>
        <taxon>Methanobacteriota</taxon>
        <taxon>Methanonatronarchaeia</taxon>
        <taxon>Methanonatronarchaeales</taxon>
        <taxon>Methanonatronarchaeaceae</taxon>
        <taxon>Candidatus Methanohalarchaeum</taxon>
    </lineage>
</organism>
<protein>
    <recommendedName>
        <fullName evidence="3">3-hexulose-6-phosphate synthase</fullName>
        <ecNumber evidence="3">4.1.2.43</ecNumber>
    </recommendedName>
</protein>
<dbReference type="AlphaFoldDB" id="A0A1Q6DW34"/>
<dbReference type="GO" id="GO:0004590">
    <property type="term" value="F:orotidine-5'-phosphate decarboxylase activity"/>
    <property type="evidence" value="ECO:0007669"/>
    <property type="project" value="InterPro"/>
</dbReference>
<evidence type="ECO:0000256" key="5">
    <source>
        <dbReference type="ARBA" id="ARBA00023277"/>
    </source>
</evidence>
<proteinExistence type="inferred from homology"/>
<dbReference type="FunFam" id="3.20.20.70:FF:000022">
    <property type="entry name" value="3-keto-L-gulonate-6-phosphate decarboxylase UlaD"/>
    <property type="match status" value="1"/>
</dbReference>
<dbReference type="InterPro" id="IPR036704">
    <property type="entry name" value="RraA/RraA-like_sf"/>
</dbReference>
<dbReference type="InterPro" id="IPR005493">
    <property type="entry name" value="RraA/RraA-like"/>
</dbReference>
<evidence type="ECO:0000256" key="4">
    <source>
        <dbReference type="ARBA" id="ARBA00023239"/>
    </source>
</evidence>